<feature type="domain" description="FAD-dependent oxidoreductase 2 FAD-binding" evidence="5">
    <location>
        <begin position="15"/>
        <end position="553"/>
    </location>
</feature>
<dbReference type="Pfam" id="PF00890">
    <property type="entry name" value="FAD_binding_2"/>
    <property type="match status" value="1"/>
</dbReference>
<gene>
    <name evidence="6" type="ORF">HB776_14740</name>
</gene>
<evidence type="ECO:0000259" key="5">
    <source>
        <dbReference type="Pfam" id="PF00890"/>
    </source>
</evidence>
<comment type="cofactor">
    <cofactor evidence="1">
        <name>FAD</name>
        <dbReference type="ChEBI" id="CHEBI:57692"/>
    </cofactor>
</comment>
<dbReference type="SUPFAM" id="SSF56425">
    <property type="entry name" value="Succinate dehydrogenase/fumarate reductase flavoprotein, catalytic domain"/>
    <property type="match status" value="1"/>
</dbReference>
<proteinExistence type="predicted"/>
<evidence type="ECO:0000256" key="3">
    <source>
        <dbReference type="ARBA" id="ARBA00022827"/>
    </source>
</evidence>
<dbReference type="GO" id="GO:0008202">
    <property type="term" value="P:steroid metabolic process"/>
    <property type="evidence" value="ECO:0007669"/>
    <property type="project" value="UniProtKB-ARBA"/>
</dbReference>
<keyword evidence="2" id="KW-0285">Flavoprotein</keyword>
<dbReference type="RefSeq" id="WP_184518874.1">
    <property type="nucleotide sequence ID" value="NZ_CP050292.1"/>
</dbReference>
<dbReference type="InterPro" id="IPR036188">
    <property type="entry name" value="FAD/NAD-bd_sf"/>
</dbReference>
<evidence type="ECO:0000313" key="6">
    <source>
        <dbReference type="EMBL" id="QND72343.1"/>
    </source>
</evidence>
<dbReference type="Gene3D" id="3.50.50.60">
    <property type="entry name" value="FAD/NAD(P)-binding domain"/>
    <property type="match status" value="2"/>
</dbReference>
<evidence type="ECO:0000256" key="2">
    <source>
        <dbReference type="ARBA" id="ARBA00022630"/>
    </source>
</evidence>
<dbReference type="AlphaFoldDB" id="A0A7G6U011"/>
<dbReference type="InterPro" id="IPR050315">
    <property type="entry name" value="FAD-oxidoreductase_2"/>
</dbReference>
<dbReference type="InterPro" id="IPR027477">
    <property type="entry name" value="Succ_DH/fumarate_Rdtase_cat_sf"/>
</dbReference>
<keyword evidence="3" id="KW-0274">FAD</keyword>
<dbReference type="NCBIfam" id="NF004789">
    <property type="entry name" value="PRK06134.1"/>
    <property type="match status" value="1"/>
</dbReference>
<reference evidence="7" key="1">
    <citation type="journal article" date="2020" name="Mol. Plant Microbe">
        <title>Rhizobial microsymbionts of the narrowly endemic Oxytropis species growing in Kamchatka are characterized by significant genetic diversity and possess a set of genes that are associated with T3SS and T6SS secretion systems and can affect the development of symbiosis.</title>
        <authorList>
            <person name="Safronova V."/>
            <person name="Guro P."/>
            <person name="Sazanova A."/>
            <person name="Kuznetsova I."/>
            <person name="Belimov A."/>
            <person name="Yakubov V."/>
            <person name="Chirak E."/>
            <person name="Afonin A."/>
            <person name="Gogolev Y."/>
            <person name="Andronov E."/>
            <person name="Tikhonovich I."/>
        </authorList>
    </citation>
    <scope>NUCLEOTIDE SEQUENCE [LARGE SCALE GENOMIC DNA]</scope>
    <source>
        <strain evidence="7">581</strain>
    </source>
</reference>
<name>A0A7G6U011_9BRAD</name>
<dbReference type="Proteomes" id="UP000515291">
    <property type="component" value="Chromosome"/>
</dbReference>
<evidence type="ECO:0000313" key="7">
    <source>
        <dbReference type="Proteomes" id="UP000515291"/>
    </source>
</evidence>
<protein>
    <submittedName>
        <fullName evidence="6">FAD-dependent oxidoreductase</fullName>
    </submittedName>
</protein>
<accession>A0A7G6U011</accession>
<organism evidence="6 7">
    <name type="scientific">Tardiphaga robiniae</name>
    <dbReference type="NCBI Taxonomy" id="943830"/>
    <lineage>
        <taxon>Bacteria</taxon>
        <taxon>Pseudomonadati</taxon>
        <taxon>Pseudomonadota</taxon>
        <taxon>Alphaproteobacteria</taxon>
        <taxon>Hyphomicrobiales</taxon>
        <taxon>Nitrobacteraceae</taxon>
        <taxon>Tardiphaga</taxon>
    </lineage>
</organism>
<dbReference type="GO" id="GO:0016491">
    <property type="term" value="F:oxidoreductase activity"/>
    <property type="evidence" value="ECO:0007669"/>
    <property type="project" value="UniProtKB-KW"/>
</dbReference>
<keyword evidence="4" id="KW-0560">Oxidoreductase</keyword>
<evidence type="ECO:0000256" key="1">
    <source>
        <dbReference type="ARBA" id="ARBA00001974"/>
    </source>
</evidence>
<sequence length="575" mass="61024">MAADPKANIELYECDVLVAGSGCSGMSAAITAKHSGLDVLIVEKEPRFGGTTARSGGWLWIPGTSLARAWGINESPDEARTYLRHEAGNSFDAARVDAFLAAGPEAVDFFTSKTAVRFDMPLTFPDYDAEAPGGKQGGRSMVARPFDGRELGDHIKDIGAPLPELTVFGIMLGSGKDIIHFMRATKSLTSAIYVAKRLSKHFMNVLRYGRGMTLTNGNALAGRLAKSAFDLKIPLWLSSPVRELIIENGAVRGAIIERNGKRIRIFARRGVVLACGGFPHDIERRKAMFPHAPTGREHYSPGPTGNTGDGLRLAESVGGRVEDSLPNAAAWVPVSVTHRKDGSKGVMPHFIDRAKPGVIAVMRDGARFANEGNSYHAFVQQMMKAAKPGEEIAAWLVCDHRALRQYGLGAVPPFPMPIGQYLNSGYLIKGNTLEELAGKAGIDAGGFVTTVAQFNNTAAEGRDPAYGKGSRAYNRYQGDANHGPNPCVAPIEQGPFYAIKMVIGDLGTYAGIRTDAQARALDAGGQVINGLYAAGNDMASIMGGNYPGAGITLGPALTFGYIAGRHLAGAPVKAA</sequence>
<dbReference type="InterPro" id="IPR003953">
    <property type="entry name" value="FAD-dep_OxRdtase_2_FAD-bd"/>
</dbReference>
<evidence type="ECO:0000256" key="4">
    <source>
        <dbReference type="ARBA" id="ARBA00023002"/>
    </source>
</evidence>
<dbReference type="PANTHER" id="PTHR43400:SF10">
    <property type="entry name" value="3-OXOSTEROID 1-DEHYDROGENASE"/>
    <property type="match status" value="1"/>
</dbReference>
<dbReference type="PANTHER" id="PTHR43400">
    <property type="entry name" value="FUMARATE REDUCTASE"/>
    <property type="match status" value="1"/>
</dbReference>
<dbReference type="EMBL" id="CP050292">
    <property type="protein sequence ID" value="QND72343.1"/>
    <property type="molecule type" value="Genomic_DNA"/>
</dbReference>
<dbReference type="SUPFAM" id="SSF51905">
    <property type="entry name" value="FAD/NAD(P)-binding domain"/>
    <property type="match status" value="1"/>
</dbReference>
<dbReference type="KEGG" id="trb:HB776_14740"/>